<sequence length="40" mass="4678">MTMLMNEYHMCLPKKTKEGKNFLKQSVSNPAKDELRQGHN</sequence>
<protein>
    <submittedName>
        <fullName evidence="1">Uncharacterized protein</fullName>
    </submittedName>
</protein>
<organism evidence="1">
    <name type="scientific">Rhizophora mucronata</name>
    <name type="common">Asiatic mangrove</name>
    <dbReference type="NCBI Taxonomy" id="61149"/>
    <lineage>
        <taxon>Eukaryota</taxon>
        <taxon>Viridiplantae</taxon>
        <taxon>Streptophyta</taxon>
        <taxon>Embryophyta</taxon>
        <taxon>Tracheophyta</taxon>
        <taxon>Spermatophyta</taxon>
        <taxon>Magnoliopsida</taxon>
        <taxon>eudicotyledons</taxon>
        <taxon>Gunneridae</taxon>
        <taxon>Pentapetalae</taxon>
        <taxon>rosids</taxon>
        <taxon>fabids</taxon>
        <taxon>Malpighiales</taxon>
        <taxon>Rhizophoraceae</taxon>
        <taxon>Rhizophora</taxon>
    </lineage>
</organism>
<reference evidence="1" key="1">
    <citation type="submission" date="2018-02" db="EMBL/GenBank/DDBJ databases">
        <title>Rhizophora mucronata_Transcriptome.</title>
        <authorList>
            <person name="Meera S.P."/>
            <person name="Sreeshan A."/>
            <person name="Augustine A."/>
        </authorList>
    </citation>
    <scope>NUCLEOTIDE SEQUENCE</scope>
    <source>
        <tissue evidence="1">Leaf</tissue>
    </source>
</reference>
<evidence type="ECO:0000313" key="1">
    <source>
        <dbReference type="EMBL" id="MBX19736.1"/>
    </source>
</evidence>
<proteinExistence type="predicted"/>
<dbReference type="EMBL" id="GGEC01039252">
    <property type="protein sequence ID" value="MBX19736.1"/>
    <property type="molecule type" value="Transcribed_RNA"/>
</dbReference>
<dbReference type="AlphaFoldDB" id="A0A2P2LP50"/>
<accession>A0A2P2LP50</accession>
<name>A0A2P2LP50_RHIMU</name>